<evidence type="ECO:0008006" key="4">
    <source>
        <dbReference type="Google" id="ProtNLM"/>
    </source>
</evidence>
<dbReference type="GO" id="GO:0003677">
    <property type="term" value="F:DNA binding"/>
    <property type="evidence" value="ECO:0007669"/>
    <property type="project" value="InterPro"/>
</dbReference>
<accession>A0A219B9P8</accession>
<dbReference type="GO" id="GO:0006313">
    <property type="term" value="P:DNA transposition"/>
    <property type="evidence" value="ECO:0007669"/>
    <property type="project" value="InterPro"/>
</dbReference>
<gene>
    <name evidence="2" type="ORF">B5C34_14450</name>
</gene>
<organism evidence="2 3">
    <name type="scientific">Pacificimonas flava</name>
    <dbReference type="NCBI Taxonomy" id="1234595"/>
    <lineage>
        <taxon>Bacteria</taxon>
        <taxon>Pseudomonadati</taxon>
        <taxon>Pseudomonadota</taxon>
        <taxon>Alphaproteobacteria</taxon>
        <taxon>Sphingomonadales</taxon>
        <taxon>Sphingosinicellaceae</taxon>
        <taxon>Pacificimonas</taxon>
    </lineage>
</organism>
<dbReference type="InterPro" id="IPR002514">
    <property type="entry name" value="Transposase_8"/>
</dbReference>
<dbReference type="Proteomes" id="UP000198462">
    <property type="component" value="Unassembled WGS sequence"/>
</dbReference>
<dbReference type="OrthoDB" id="9809060at2"/>
<protein>
    <recommendedName>
        <fullName evidence="4">Transposase</fullName>
    </recommendedName>
</protein>
<dbReference type="AlphaFoldDB" id="A0A219B9P8"/>
<dbReference type="GO" id="GO:0004803">
    <property type="term" value="F:transposase activity"/>
    <property type="evidence" value="ECO:0007669"/>
    <property type="project" value="InterPro"/>
</dbReference>
<proteinExistence type="predicted"/>
<dbReference type="Pfam" id="PF01527">
    <property type="entry name" value="HTH_Tnp_1"/>
    <property type="match status" value="1"/>
</dbReference>
<dbReference type="RefSeq" id="WP_088713239.1">
    <property type="nucleotide sequence ID" value="NZ_NFZT01000001.1"/>
</dbReference>
<evidence type="ECO:0000313" key="3">
    <source>
        <dbReference type="Proteomes" id="UP000198462"/>
    </source>
</evidence>
<keyword evidence="3" id="KW-1185">Reference proteome</keyword>
<keyword evidence="1" id="KW-0175">Coiled coil</keyword>
<sequence length="100" mass="11197">MRGLEGAVNGAEEIHGRKAYRDAARGWGAAVAGREDGAISRSLGISKQSYYRLRREYSGLKVSQARRLKDLEKENQRLRKAVSDLMLDASTLKGVVERKY</sequence>
<evidence type="ECO:0000313" key="2">
    <source>
        <dbReference type="EMBL" id="OWV34539.1"/>
    </source>
</evidence>
<name>A0A219B9P8_9SPHN</name>
<dbReference type="EMBL" id="NFZT01000001">
    <property type="protein sequence ID" value="OWV34539.1"/>
    <property type="molecule type" value="Genomic_DNA"/>
</dbReference>
<evidence type="ECO:0000256" key="1">
    <source>
        <dbReference type="SAM" id="Coils"/>
    </source>
</evidence>
<comment type="caution">
    <text evidence="2">The sequence shown here is derived from an EMBL/GenBank/DDBJ whole genome shotgun (WGS) entry which is preliminary data.</text>
</comment>
<reference evidence="3" key="1">
    <citation type="submission" date="2017-05" db="EMBL/GenBank/DDBJ databases">
        <authorList>
            <person name="Lin X."/>
        </authorList>
    </citation>
    <scope>NUCLEOTIDE SEQUENCE [LARGE SCALE GENOMIC DNA]</scope>
    <source>
        <strain evidence="3">JLT2012</strain>
    </source>
</reference>
<feature type="coiled-coil region" evidence="1">
    <location>
        <begin position="61"/>
        <end position="88"/>
    </location>
</feature>